<accession>A0A1M5IP63</accession>
<dbReference type="GO" id="GO:0070291">
    <property type="term" value="P:N-acylethanolamine metabolic process"/>
    <property type="evidence" value="ECO:0007669"/>
    <property type="project" value="TreeGrafter"/>
</dbReference>
<reference evidence="3" key="1">
    <citation type="submission" date="2016-11" db="EMBL/GenBank/DDBJ databases">
        <authorList>
            <person name="Varghese N."/>
            <person name="Submissions S."/>
        </authorList>
    </citation>
    <scope>NUCLEOTIDE SEQUENCE [LARGE SCALE GENOMIC DNA]</scope>
    <source>
        <strain evidence="3">DSM 17659</strain>
    </source>
</reference>
<dbReference type="PROSITE" id="PS51704">
    <property type="entry name" value="GP_PDE"/>
    <property type="match status" value="1"/>
</dbReference>
<dbReference type="CDD" id="cd08566">
    <property type="entry name" value="GDPD_AtGDE_like"/>
    <property type="match status" value="1"/>
</dbReference>
<dbReference type="PANTHER" id="PTHR46320">
    <property type="entry name" value="GLYCEROPHOSPHODIESTER PHOSPHODIESTERASE 1"/>
    <property type="match status" value="1"/>
</dbReference>
<dbReference type="AlphaFoldDB" id="A0A1M5IP63"/>
<dbReference type="Gene3D" id="3.20.20.190">
    <property type="entry name" value="Phosphatidylinositol (PI) phosphodiesterase"/>
    <property type="match status" value="1"/>
</dbReference>
<dbReference type="SUPFAM" id="SSF51695">
    <property type="entry name" value="PLC-like phosphodiesterases"/>
    <property type="match status" value="1"/>
</dbReference>
<dbReference type="RefSeq" id="WP_073018159.1">
    <property type="nucleotide sequence ID" value="NZ_FQWF01000004.1"/>
</dbReference>
<dbReference type="GO" id="GO:0006580">
    <property type="term" value="P:ethanolamine metabolic process"/>
    <property type="evidence" value="ECO:0007669"/>
    <property type="project" value="TreeGrafter"/>
</dbReference>
<dbReference type="InterPro" id="IPR017946">
    <property type="entry name" value="PLC-like_Pdiesterase_TIM-brl"/>
</dbReference>
<evidence type="ECO:0000259" key="1">
    <source>
        <dbReference type="PROSITE" id="PS51704"/>
    </source>
</evidence>
<dbReference type="InterPro" id="IPR030395">
    <property type="entry name" value="GP_PDE_dom"/>
</dbReference>
<sequence length="309" mass="34694">MSLNIKMYLSLWSVLCYSLIFAQTPSYHISFPNTKQFHNFISYSKQSYPLVSAHRGGPTKGFPENCTATFTNTIKYIPAIIETDIALSKDSVLVMMHDNTLNRTTTGTGKIGDYTYKELQQLFLKDTEGNVTSFKIETLDQVLQWGKNKVIYTLDIKRGVPMKMIVDAVRKNKAERNTIIITYNANQAEEVSKLAPDLLISVSARGKEDVERMEALGVKAEKMVAFVGTSEPKKETYGYLRSRKIPSILGTMGNIDKSAIAKGDDIYYQLIENGAIVLSSDRPVEAGKQLAKYVLDKKIKSKYIKLSKN</sequence>
<name>A0A1M5IP63_9FLAO</name>
<organism evidence="2 3">
    <name type="scientific">Flavobacterium micromati</name>
    <dbReference type="NCBI Taxonomy" id="229205"/>
    <lineage>
        <taxon>Bacteria</taxon>
        <taxon>Pseudomonadati</taxon>
        <taxon>Bacteroidota</taxon>
        <taxon>Flavobacteriia</taxon>
        <taxon>Flavobacteriales</taxon>
        <taxon>Flavobacteriaceae</taxon>
        <taxon>Flavobacterium</taxon>
    </lineage>
</organism>
<protein>
    <submittedName>
        <fullName evidence="2">Glycerophosphoryl diester phosphodiesterase</fullName>
    </submittedName>
</protein>
<dbReference type="PANTHER" id="PTHR46320:SF1">
    <property type="entry name" value="GLYCEROPHOSPHODIESTER PHOSPHODIESTERASE 1"/>
    <property type="match status" value="1"/>
</dbReference>
<gene>
    <name evidence="2" type="ORF">SAMN05444372_104184</name>
</gene>
<dbReference type="Pfam" id="PF03009">
    <property type="entry name" value="GDPD"/>
    <property type="match status" value="1"/>
</dbReference>
<dbReference type="GO" id="GO:0005886">
    <property type="term" value="C:plasma membrane"/>
    <property type="evidence" value="ECO:0007669"/>
    <property type="project" value="TreeGrafter"/>
</dbReference>
<dbReference type="STRING" id="229205.SAMN05444372_104184"/>
<dbReference type="GO" id="GO:0006644">
    <property type="term" value="P:phospholipid metabolic process"/>
    <property type="evidence" value="ECO:0007669"/>
    <property type="project" value="TreeGrafter"/>
</dbReference>
<dbReference type="EMBL" id="FQWF01000004">
    <property type="protein sequence ID" value="SHG30118.1"/>
    <property type="molecule type" value="Genomic_DNA"/>
</dbReference>
<dbReference type="Proteomes" id="UP000184020">
    <property type="component" value="Unassembled WGS sequence"/>
</dbReference>
<keyword evidence="3" id="KW-1185">Reference proteome</keyword>
<dbReference type="OrthoDB" id="384721at2"/>
<evidence type="ECO:0000313" key="3">
    <source>
        <dbReference type="Proteomes" id="UP000184020"/>
    </source>
</evidence>
<feature type="domain" description="GP-PDE" evidence="1">
    <location>
        <begin position="49"/>
        <end position="290"/>
    </location>
</feature>
<proteinExistence type="predicted"/>
<evidence type="ECO:0000313" key="2">
    <source>
        <dbReference type="EMBL" id="SHG30118.1"/>
    </source>
</evidence>
<dbReference type="GO" id="GO:0008889">
    <property type="term" value="F:glycerophosphodiester phosphodiesterase activity"/>
    <property type="evidence" value="ECO:0007669"/>
    <property type="project" value="TreeGrafter"/>
</dbReference>